<dbReference type="GO" id="GO:0032259">
    <property type="term" value="P:methylation"/>
    <property type="evidence" value="ECO:0007669"/>
    <property type="project" value="UniProtKB-KW"/>
</dbReference>
<evidence type="ECO:0000313" key="3">
    <source>
        <dbReference type="Proteomes" id="UP000199437"/>
    </source>
</evidence>
<dbReference type="STRING" id="1267423.SAMN05216290_2295"/>
<reference evidence="3" key="1">
    <citation type="submission" date="2016-10" db="EMBL/GenBank/DDBJ databases">
        <authorList>
            <person name="Varghese N."/>
            <person name="Submissions S."/>
        </authorList>
    </citation>
    <scope>NUCLEOTIDE SEQUENCE [LARGE SCALE GENOMIC DNA]</scope>
    <source>
        <strain evidence="3">CGMCC 1.12402</strain>
    </source>
</reference>
<dbReference type="InterPro" id="IPR013216">
    <property type="entry name" value="Methyltransf_11"/>
</dbReference>
<dbReference type="EMBL" id="FOIR01000002">
    <property type="protein sequence ID" value="SEW25896.1"/>
    <property type="molecule type" value="Genomic_DNA"/>
</dbReference>
<name>A0A1I0QFL8_9BACT</name>
<gene>
    <name evidence="2" type="ORF">SAMN05216290_2295</name>
</gene>
<protein>
    <submittedName>
        <fullName evidence="2">Methyltransferase domain-containing protein</fullName>
    </submittedName>
</protein>
<dbReference type="GO" id="GO:0008757">
    <property type="term" value="F:S-adenosylmethionine-dependent methyltransferase activity"/>
    <property type="evidence" value="ECO:0007669"/>
    <property type="project" value="InterPro"/>
</dbReference>
<dbReference type="Proteomes" id="UP000199437">
    <property type="component" value="Unassembled WGS sequence"/>
</dbReference>
<dbReference type="Gene3D" id="3.40.50.150">
    <property type="entry name" value="Vaccinia Virus protein VP39"/>
    <property type="match status" value="1"/>
</dbReference>
<dbReference type="RefSeq" id="WP_090258722.1">
    <property type="nucleotide sequence ID" value="NZ_FOIR01000002.1"/>
</dbReference>
<feature type="domain" description="Methyltransferase type 11" evidence="1">
    <location>
        <begin position="160"/>
        <end position="237"/>
    </location>
</feature>
<accession>A0A1I0QFL8</accession>
<proteinExistence type="predicted"/>
<dbReference type="Pfam" id="PF08241">
    <property type="entry name" value="Methyltransf_11"/>
    <property type="match status" value="1"/>
</dbReference>
<keyword evidence="2" id="KW-0808">Transferase</keyword>
<sequence>MSEQAVNDNIFTCPFTSRQLKPLSVAELVTVNAQVAQNQLCFYSGVPVRFKLEKAYASDNHLYIYPVIDDILLLQKDTAVVAKNRTENPFLRVSEHKVEEFYSVFNFSGDKAVVASPSTKPLAPEELKSLKNLLPKSGACFLSAFSEHADSILNLEFGTQFDHYVHLDYNIDRIRSVKEQLSAKTIYVLAEMNDLPFADASIDAFFSFDFINNYEKDFQHMAYDELKRALSPSGASVVLYDKAKPMHAGAKRKNELLSKKALSYIAPWKKVKVPTIHFHPMSDASNSSATNVVAKTSLGRQLS</sequence>
<keyword evidence="2" id="KW-0489">Methyltransferase</keyword>
<evidence type="ECO:0000313" key="2">
    <source>
        <dbReference type="EMBL" id="SEW25896.1"/>
    </source>
</evidence>
<organism evidence="2 3">
    <name type="scientific">Roseivirga pacifica</name>
    <dbReference type="NCBI Taxonomy" id="1267423"/>
    <lineage>
        <taxon>Bacteria</taxon>
        <taxon>Pseudomonadati</taxon>
        <taxon>Bacteroidota</taxon>
        <taxon>Cytophagia</taxon>
        <taxon>Cytophagales</taxon>
        <taxon>Roseivirgaceae</taxon>
        <taxon>Roseivirga</taxon>
    </lineage>
</organism>
<dbReference type="InterPro" id="IPR029063">
    <property type="entry name" value="SAM-dependent_MTases_sf"/>
</dbReference>
<dbReference type="GeneID" id="99987000"/>
<dbReference type="OrthoDB" id="982421at2"/>
<dbReference type="AlphaFoldDB" id="A0A1I0QFL8"/>
<dbReference type="SUPFAM" id="SSF53335">
    <property type="entry name" value="S-adenosyl-L-methionine-dependent methyltransferases"/>
    <property type="match status" value="1"/>
</dbReference>
<keyword evidence="3" id="KW-1185">Reference proteome</keyword>
<evidence type="ECO:0000259" key="1">
    <source>
        <dbReference type="Pfam" id="PF08241"/>
    </source>
</evidence>